<dbReference type="PROSITE" id="PS50206">
    <property type="entry name" value="RHODANESE_3"/>
    <property type="match status" value="1"/>
</dbReference>
<dbReference type="Proteomes" id="UP000095255">
    <property type="component" value="Unassembled WGS sequence"/>
</dbReference>
<dbReference type="EMBL" id="MJAT01000035">
    <property type="protein sequence ID" value="OEH84965.1"/>
    <property type="molecule type" value="Genomic_DNA"/>
</dbReference>
<dbReference type="OrthoDB" id="9800872at2"/>
<evidence type="ECO:0000256" key="1">
    <source>
        <dbReference type="SAM" id="MobiDB-lite"/>
    </source>
</evidence>
<protein>
    <recommendedName>
        <fullName evidence="2">Rhodanese domain-containing protein</fullName>
    </recommendedName>
</protein>
<dbReference type="AlphaFoldDB" id="A0A1E5L4C1"/>
<dbReference type="SMART" id="SM00450">
    <property type="entry name" value="RHOD"/>
    <property type="match status" value="1"/>
</dbReference>
<gene>
    <name evidence="3" type="ORF">BHU72_07175</name>
</gene>
<reference evidence="3 4" key="1">
    <citation type="submission" date="2016-09" db="EMBL/GenBank/DDBJ databases">
        <title>Desulfuribacillus arsenicus sp. nov., an obligately anaerobic, dissimilatory arsenic- and antimonate-reducing bacterium isolated from anoxic sediments.</title>
        <authorList>
            <person name="Abin C.A."/>
            <person name="Hollibaugh J.T."/>
        </authorList>
    </citation>
    <scope>NUCLEOTIDE SEQUENCE [LARGE SCALE GENOMIC DNA]</scope>
    <source>
        <strain evidence="3 4">MLFW-2</strain>
    </source>
</reference>
<sequence>MIQRKKHSLYVVLATILALSLIIGGCSSTTNSTQTPKTESQSAQSQSTGPQSQLNQSVESSPNTATVKQNSEEKPKEIVLQYIKPENVKSAIEKGDKMFLVDIQPEDEYSKHHIKGTIETNAFPVKTNDDKQKLAKVLPDVLASNDPVYIVCPRGKSGAENTFNFLAEQGVANDRLFIIEGGQAAWPYDELLEK</sequence>
<feature type="compositionally biased region" description="Polar residues" evidence="1">
    <location>
        <begin position="30"/>
        <end position="69"/>
    </location>
</feature>
<evidence type="ECO:0000313" key="4">
    <source>
        <dbReference type="Proteomes" id="UP000095255"/>
    </source>
</evidence>
<dbReference type="STRING" id="1390249.BHU72_07175"/>
<evidence type="ECO:0000259" key="2">
    <source>
        <dbReference type="PROSITE" id="PS50206"/>
    </source>
</evidence>
<organism evidence="3 4">
    <name type="scientific">Desulfuribacillus stibiiarsenatis</name>
    <dbReference type="NCBI Taxonomy" id="1390249"/>
    <lineage>
        <taxon>Bacteria</taxon>
        <taxon>Bacillati</taxon>
        <taxon>Bacillota</taxon>
        <taxon>Desulfuribacillia</taxon>
        <taxon>Desulfuribacillales</taxon>
        <taxon>Desulfuribacillaceae</taxon>
        <taxon>Desulfuribacillus</taxon>
    </lineage>
</organism>
<dbReference type="InterPro" id="IPR001763">
    <property type="entry name" value="Rhodanese-like_dom"/>
</dbReference>
<dbReference type="RefSeq" id="WP_069702700.1">
    <property type="nucleotide sequence ID" value="NZ_MJAT01000035.1"/>
</dbReference>
<dbReference type="Pfam" id="PF00581">
    <property type="entry name" value="Rhodanese"/>
    <property type="match status" value="1"/>
</dbReference>
<dbReference type="InterPro" id="IPR036873">
    <property type="entry name" value="Rhodanese-like_dom_sf"/>
</dbReference>
<accession>A0A1E5L4C1</accession>
<dbReference type="Gene3D" id="3.40.250.10">
    <property type="entry name" value="Rhodanese-like domain"/>
    <property type="match status" value="1"/>
</dbReference>
<dbReference type="CDD" id="cd00158">
    <property type="entry name" value="RHOD"/>
    <property type="match status" value="1"/>
</dbReference>
<proteinExistence type="predicted"/>
<dbReference type="SUPFAM" id="SSF52821">
    <property type="entry name" value="Rhodanese/Cell cycle control phosphatase"/>
    <property type="match status" value="1"/>
</dbReference>
<dbReference type="PROSITE" id="PS51257">
    <property type="entry name" value="PROKAR_LIPOPROTEIN"/>
    <property type="match status" value="1"/>
</dbReference>
<comment type="caution">
    <text evidence="3">The sequence shown here is derived from an EMBL/GenBank/DDBJ whole genome shotgun (WGS) entry which is preliminary data.</text>
</comment>
<name>A0A1E5L4C1_9FIRM</name>
<evidence type="ECO:0000313" key="3">
    <source>
        <dbReference type="EMBL" id="OEH84965.1"/>
    </source>
</evidence>
<feature type="domain" description="Rhodanese" evidence="2">
    <location>
        <begin position="94"/>
        <end position="192"/>
    </location>
</feature>
<feature type="region of interest" description="Disordered" evidence="1">
    <location>
        <begin position="30"/>
        <end position="72"/>
    </location>
</feature>
<keyword evidence="4" id="KW-1185">Reference proteome</keyword>